<organism evidence="2 3">
    <name type="scientific">Flavihumibacter fluminis</name>
    <dbReference type="NCBI Taxonomy" id="2909236"/>
    <lineage>
        <taxon>Bacteria</taxon>
        <taxon>Pseudomonadati</taxon>
        <taxon>Bacteroidota</taxon>
        <taxon>Chitinophagia</taxon>
        <taxon>Chitinophagales</taxon>
        <taxon>Chitinophagaceae</taxon>
        <taxon>Flavihumibacter</taxon>
    </lineage>
</organism>
<sequence length="236" mass="27345">MQERINQKELLDDLTVPFEEIQLNMRELDFINRWLGGHKITVEGIRKLVPKTAVANNLILEIGCGGGDNLKALKDSKALPKEGVRYMGVDINPACITYARNAFPQAEYLESDYRLVNTSVRPAIIFSSLFCHHFTNEELVGQLRWMYENSQIGFVINDLHRHPIAYWSIRLLTSLFSQSRLVRHDAPLSVRRGFKRKDWQHLFQLAGITEVEIHWRWAFRWLIIVKKNSNAGSKSV</sequence>
<accession>A0ABS9BLM3</accession>
<dbReference type="CDD" id="cd02440">
    <property type="entry name" value="AdoMet_MTases"/>
    <property type="match status" value="1"/>
</dbReference>
<dbReference type="InterPro" id="IPR029063">
    <property type="entry name" value="SAM-dependent_MTases_sf"/>
</dbReference>
<comment type="caution">
    <text evidence="2">The sequence shown here is derived from an EMBL/GenBank/DDBJ whole genome shotgun (WGS) entry which is preliminary data.</text>
</comment>
<evidence type="ECO:0000313" key="3">
    <source>
        <dbReference type="Proteomes" id="UP001200145"/>
    </source>
</evidence>
<dbReference type="EMBL" id="JAKEVY010000004">
    <property type="protein sequence ID" value="MCF1716085.1"/>
    <property type="molecule type" value="Genomic_DNA"/>
</dbReference>
<dbReference type="SUPFAM" id="SSF53335">
    <property type="entry name" value="S-adenosyl-L-methionine-dependent methyltransferases"/>
    <property type="match status" value="1"/>
</dbReference>
<gene>
    <name evidence="2" type="ORF">L0U88_15700</name>
</gene>
<dbReference type="GO" id="GO:0032259">
    <property type="term" value="P:methylation"/>
    <property type="evidence" value="ECO:0007669"/>
    <property type="project" value="UniProtKB-KW"/>
</dbReference>
<feature type="domain" description="Methyltransferase" evidence="1">
    <location>
        <begin position="59"/>
        <end position="147"/>
    </location>
</feature>
<dbReference type="InterPro" id="IPR041698">
    <property type="entry name" value="Methyltransf_25"/>
</dbReference>
<dbReference type="GO" id="GO:0008168">
    <property type="term" value="F:methyltransferase activity"/>
    <property type="evidence" value="ECO:0007669"/>
    <property type="project" value="UniProtKB-KW"/>
</dbReference>
<protein>
    <submittedName>
        <fullName evidence="2">Methyltransferase domain-containing protein</fullName>
    </submittedName>
</protein>
<keyword evidence="2" id="KW-0489">Methyltransferase</keyword>
<reference evidence="2 3" key="1">
    <citation type="submission" date="2022-01" db="EMBL/GenBank/DDBJ databases">
        <title>Flavihumibacter sp. nov., isolated from sediment of a river.</title>
        <authorList>
            <person name="Liu H."/>
        </authorList>
    </citation>
    <scope>NUCLEOTIDE SEQUENCE [LARGE SCALE GENOMIC DNA]</scope>
    <source>
        <strain evidence="2 3">RY-1</strain>
    </source>
</reference>
<keyword evidence="2" id="KW-0808">Transferase</keyword>
<dbReference type="RefSeq" id="WP_234867036.1">
    <property type="nucleotide sequence ID" value="NZ_JAKEVY010000004.1"/>
</dbReference>
<dbReference type="Gene3D" id="3.40.50.150">
    <property type="entry name" value="Vaccinia Virus protein VP39"/>
    <property type="match status" value="1"/>
</dbReference>
<proteinExistence type="predicted"/>
<evidence type="ECO:0000313" key="2">
    <source>
        <dbReference type="EMBL" id="MCF1716085.1"/>
    </source>
</evidence>
<dbReference type="Proteomes" id="UP001200145">
    <property type="component" value="Unassembled WGS sequence"/>
</dbReference>
<dbReference type="Pfam" id="PF13649">
    <property type="entry name" value="Methyltransf_25"/>
    <property type="match status" value="1"/>
</dbReference>
<evidence type="ECO:0000259" key="1">
    <source>
        <dbReference type="Pfam" id="PF13649"/>
    </source>
</evidence>
<keyword evidence="3" id="KW-1185">Reference proteome</keyword>
<name>A0ABS9BLM3_9BACT</name>